<evidence type="ECO:0000256" key="2">
    <source>
        <dbReference type="ARBA" id="ARBA00022563"/>
    </source>
</evidence>
<dbReference type="InterPro" id="IPR020630">
    <property type="entry name" value="THF_DH/CycHdrlase_cat_dom"/>
</dbReference>
<evidence type="ECO:0000256" key="4">
    <source>
        <dbReference type="ARBA" id="ARBA00022857"/>
    </source>
</evidence>
<feature type="domain" description="Tetrahydrofolate dehydrogenase/cyclohydrolase NAD(P)-binding" evidence="8">
    <location>
        <begin position="138"/>
        <end position="272"/>
    </location>
</feature>
<evidence type="ECO:0000256" key="1">
    <source>
        <dbReference type="ARBA" id="ARBA00004777"/>
    </source>
</evidence>
<dbReference type="GO" id="GO:0005829">
    <property type="term" value="C:cytosol"/>
    <property type="evidence" value="ECO:0007669"/>
    <property type="project" value="TreeGrafter"/>
</dbReference>
<dbReference type="PANTHER" id="PTHR48099">
    <property type="entry name" value="C-1-TETRAHYDROFOLATE SYNTHASE, CYTOPLASMIC-RELATED"/>
    <property type="match status" value="1"/>
</dbReference>
<dbReference type="Gene3D" id="3.40.50.10860">
    <property type="entry name" value="Leucine Dehydrogenase, chain A, domain 1"/>
    <property type="match status" value="1"/>
</dbReference>
<comment type="caution">
    <text evidence="9">The sequence shown here is derived from an EMBL/GenBank/DDBJ whole genome shotgun (WGS) entry which is preliminary data.</text>
</comment>
<keyword evidence="5" id="KW-0560">Oxidoreductase</keyword>
<evidence type="ECO:0000313" key="9">
    <source>
        <dbReference type="EMBL" id="KKN93466.1"/>
    </source>
</evidence>
<evidence type="ECO:0000259" key="7">
    <source>
        <dbReference type="Pfam" id="PF00763"/>
    </source>
</evidence>
<sequence length="274" mass="30254">MTKILDGKKLAGKISDVLRKEIKKSNLRLRLAVVLVGEEPVSKIFISQKKKFCENTGVNFRLYNFPKKISQNRLQKEVRRISKNSKNSGVIIQLPLPKNIDTNKVLNLIPSRKDVDVLSTESLGRFYQGTSKILPPVVKAISYLFTIYNLRIKRKNVVLIGSGKLTGLPLTLWILKKGGTLTVINKFTPNISSFTKKADILISGVGKSNLITAKMTKRGVIVIDCGSSYLEGKLVGDVDFKSVSKKTSYITPVPGGVGPLTVAFVIKNLVNLNK</sequence>
<keyword evidence="4" id="KW-0521">NADP</keyword>
<dbReference type="AlphaFoldDB" id="A0A0F9X3S1"/>
<reference evidence="9" key="1">
    <citation type="journal article" date="2015" name="Nature">
        <title>Complex archaea that bridge the gap between prokaryotes and eukaryotes.</title>
        <authorList>
            <person name="Spang A."/>
            <person name="Saw J.H."/>
            <person name="Jorgensen S.L."/>
            <person name="Zaremba-Niedzwiedzka K."/>
            <person name="Martijn J."/>
            <person name="Lind A.E."/>
            <person name="van Eijk R."/>
            <person name="Schleper C."/>
            <person name="Guy L."/>
            <person name="Ettema T.J."/>
        </authorList>
    </citation>
    <scope>NUCLEOTIDE SEQUENCE</scope>
</reference>
<name>A0A0F9X3S1_9ZZZZ</name>
<gene>
    <name evidence="9" type="ORF">LCGC14_0196540</name>
</gene>
<dbReference type="Gene3D" id="3.40.50.720">
    <property type="entry name" value="NAD(P)-binding Rossmann-like Domain"/>
    <property type="match status" value="1"/>
</dbReference>
<dbReference type="InterPro" id="IPR046346">
    <property type="entry name" value="Aminoacid_DH-like_N_sf"/>
</dbReference>
<organism evidence="9">
    <name type="scientific">marine sediment metagenome</name>
    <dbReference type="NCBI Taxonomy" id="412755"/>
    <lineage>
        <taxon>unclassified sequences</taxon>
        <taxon>metagenomes</taxon>
        <taxon>ecological metagenomes</taxon>
    </lineage>
</organism>
<dbReference type="Pfam" id="PF02882">
    <property type="entry name" value="THF_DHG_CYH_C"/>
    <property type="match status" value="1"/>
</dbReference>
<dbReference type="SUPFAM" id="SSF53223">
    <property type="entry name" value="Aminoacid dehydrogenase-like, N-terminal domain"/>
    <property type="match status" value="1"/>
</dbReference>
<keyword evidence="3" id="KW-0378">Hydrolase</keyword>
<evidence type="ECO:0000256" key="3">
    <source>
        <dbReference type="ARBA" id="ARBA00022801"/>
    </source>
</evidence>
<dbReference type="PANTHER" id="PTHR48099:SF5">
    <property type="entry name" value="C-1-TETRAHYDROFOLATE SYNTHASE, CYTOPLASMIC"/>
    <property type="match status" value="1"/>
</dbReference>
<feature type="domain" description="Tetrahydrofolate dehydrogenase/cyclohydrolase catalytic" evidence="7">
    <location>
        <begin position="5"/>
        <end position="116"/>
    </location>
</feature>
<dbReference type="EMBL" id="LAZR01000085">
    <property type="protein sequence ID" value="KKN93466.1"/>
    <property type="molecule type" value="Genomic_DNA"/>
</dbReference>
<keyword evidence="6" id="KW-0511">Multifunctional enzyme</keyword>
<protein>
    <recommendedName>
        <fullName evidence="10">Methenyltetrahydrofolate cyclohydrolase</fullName>
    </recommendedName>
</protein>
<evidence type="ECO:0008006" key="10">
    <source>
        <dbReference type="Google" id="ProtNLM"/>
    </source>
</evidence>
<dbReference type="InterPro" id="IPR036291">
    <property type="entry name" value="NAD(P)-bd_dom_sf"/>
</dbReference>
<dbReference type="SUPFAM" id="SSF51735">
    <property type="entry name" value="NAD(P)-binding Rossmann-fold domains"/>
    <property type="match status" value="1"/>
</dbReference>
<evidence type="ECO:0000259" key="8">
    <source>
        <dbReference type="Pfam" id="PF02882"/>
    </source>
</evidence>
<dbReference type="Pfam" id="PF00763">
    <property type="entry name" value="THF_DHG_CYH"/>
    <property type="match status" value="1"/>
</dbReference>
<keyword evidence="2" id="KW-0554">One-carbon metabolism</keyword>
<dbReference type="HAMAP" id="MF_01576">
    <property type="entry name" value="THF_DHG_CYH"/>
    <property type="match status" value="1"/>
</dbReference>
<dbReference type="CDD" id="cd01080">
    <property type="entry name" value="NAD_bind_m-THF_DH_Cyclohyd"/>
    <property type="match status" value="1"/>
</dbReference>
<proteinExistence type="inferred from homology"/>
<dbReference type="GO" id="GO:0035999">
    <property type="term" value="P:tetrahydrofolate interconversion"/>
    <property type="evidence" value="ECO:0007669"/>
    <property type="project" value="TreeGrafter"/>
</dbReference>
<dbReference type="PRINTS" id="PR00085">
    <property type="entry name" value="THFDHDRGNASE"/>
</dbReference>
<dbReference type="InterPro" id="IPR000672">
    <property type="entry name" value="THF_DH/CycHdrlase"/>
</dbReference>
<comment type="pathway">
    <text evidence="1">One-carbon metabolism; tetrahydrofolate interconversion.</text>
</comment>
<dbReference type="GO" id="GO:0004477">
    <property type="term" value="F:methenyltetrahydrofolate cyclohydrolase activity"/>
    <property type="evidence" value="ECO:0007669"/>
    <property type="project" value="TreeGrafter"/>
</dbReference>
<evidence type="ECO:0000256" key="5">
    <source>
        <dbReference type="ARBA" id="ARBA00023002"/>
    </source>
</evidence>
<dbReference type="GO" id="GO:0004488">
    <property type="term" value="F:methylenetetrahydrofolate dehydrogenase (NADP+) activity"/>
    <property type="evidence" value="ECO:0007669"/>
    <property type="project" value="InterPro"/>
</dbReference>
<accession>A0A0F9X3S1</accession>
<dbReference type="InterPro" id="IPR020631">
    <property type="entry name" value="THF_DH/CycHdrlase_NAD-bd_dom"/>
</dbReference>
<evidence type="ECO:0000256" key="6">
    <source>
        <dbReference type="ARBA" id="ARBA00023268"/>
    </source>
</evidence>